<reference evidence="2 3" key="1">
    <citation type="submission" date="2020-10" db="EMBL/GenBank/DDBJ databases">
        <title>Complete genome sequence of Paludibaculum fermentans P105T, a facultatively anaerobic acidobacterium capable of dissimilatory Fe(III) reduction.</title>
        <authorList>
            <person name="Dedysh S.N."/>
            <person name="Beletsky A.V."/>
            <person name="Kulichevskaya I.S."/>
            <person name="Mardanov A.V."/>
            <person name="Ravin N.V."/>
        </authorList>
    </citation>
    <scope>NUCLEOTIDE SEQUENCE [LARGE SCALE GENOMIC DNA]</scope>
    <source>
        <strain evidence="2 3">P105</strain>
    </source>
</reference>
<evidence type="ECO:0000256" key="1">
    <source>
        <dbReference type="SAM" id="Phobius"/>
    </source>
</evidence>
<accession>A0A7S7NKN9</accession>
<feature type="transmembrane region" description="Helical" evidence="1">
    <location>
        <begin position="102"/>
        <end position="122"/>
    </location>
</feature>
<keyword evidence="1" id="KW-1133">Transmembrane helix</keyword>
<organism evidence="2 3">
    <name type="scientific">Paludibaculum fermentans</name>
    <dbReference type="NCBI Taxonomy" id="1473598"/>
    <lineage>
        <taxon>Bacteria</taxon>
        <taxon>Pseudomonadati</taxon>
        <taxon>Acidobacteriota</taxon>
        <taxon>Terriglobia</taxon>
        <taxon>Bryobacterales</taxon>
        <taxon>Bryobacteraceae</taxon>
        <taxon>Paludibaculum</taxon>
    </lineage>
</organism>
<keyword evidence="1" id="KW-0472">Membrane</keyword>
<evidence type="ECO:0000313" key="3">
    <source>
        <dbReference type="Proteomes" id="UP000593892"/>
    </source>
</evidence>
<keyword evidence="3" id="KW-1185">Reference proteome</keyword>
<evidence type="ECO:0000313" key="2">
    <source>
        <dbReference type="EMBL" id="QOY85362.1"/>
    </source>
</evidence>
<feature type="transmembrane region" description="Helical" evidence="1">
    <location>
        <begin position="60"/>
        <end position="82"/>
    </location>
</feature>
<evidence type="ECO:0008006" key="4">
    <source>
        <dbReference type="Google" id="ProtNLM"/>
    </source>
</evidence>
<feature type="transmembrane region" description="Helical" evidence="1">
    <location>
        <begin position="369"/>
        <end position="386"/>
    </location>
</feature>
<feature type="transmembrane region" description="Helical" evidence="1">
    <location>
        <begin position="34"/>
        <end position="53"/>
    </location>
</feature>
<gene>
    <name evidence="2" type="ORF">IRI77_21310</name>
</gene>
<protein>
    <recommendedName>
        <fullName evidence="4">Glycosyltransferase RgtA/B/C/D-like domain-containing protein</fullName>
    </recommendedName>
</protein>
<feature type="transmembrane region" description="Helical" evidence="1">
    <location>
        <begin position="269"/>
        <end position="295"/>
    </location>
</feature>
<feature type="transmembrane region" description="Helical" evidence="1">
    <location>
        <begin position="302"/>
        <end position="324"/>
    </location>
</feature>
<feature type="transmembrane region" description="Helical" evidence="1">
    <location>
        <begin position="186"/>
        <end position="205"/>
    </location>
</feature>
<feature type="transmembrane region" description="Helical" evidence="1">
    <location>
        <begin position="416"/>
        <end position="432"/>
    </location>
</feature>
<feature type="transmembrane region" description="Helical" evidence="1">
    <location>
        <begin position="245"/>
        <end position="263"/>
    </location>
</feature>
<dbReference type="EMBL" id="CP063849">
    <property type="protein sequence ID" value="QOY85362.1"/>
    <property type="molecule type" value="Genomic_DNA"/>
</dbReference>
<dbReference type="AlphaFoldDB" id="A0A7S7NKN9"/>
<proteinExistence type="predicted"/>
<keyword evidence="1" id="KW-0812">Transmembrane</keyword>
<dbReference type="KEGG" id="pfer:IRI77_21310"/>
<dbReference type="RefSeq" id="WP_194447032.1">
    <property type="nucleotide sequence ID" value="NZ_CP063849.1"/>
</dbReference>
<sequence length="614" mass="68461">MRAPLVAISSFLLCLMPGLFLAFATGAATRLDRWVLSGFGLSLAGVSLCAGIAQSFLSQPLAGVGFFALLIGLAAVSFGVAWLRAGDPAQAPEWSRADTESVLLTVMVLWCCLAALVPKIYWEAFHPDGHQVLETSRRLLFHALPFWPPESGDASFPGFTTMLFAFPGSWFVRIFGDSEASARLPLFLYLLVLFFGVLASVTRRIGRPGQILIWIALVIYLVVAGYSITYNPYHADLASPATQDTLFVVCFLGFALAYCQRAYGSLVLWTAALYTCWPTGAMLACLWCAATLVAWKEKPRNQVVATAVVLAACMITTRILGHFLPSLGVPQPGGEHGWSALLEERLNVYQIGAMLRLRFVWDTLFLQRWWWVVVPAGILPFGSLALWRRQDELSRAVTLTTLAYFLFFYTQALVHIHYFVPVMLLPLVVFWRMEPDDVPRRRRFYMATAAAAAVAMILSWPERTGVYVTTRSIGSSIECLIPGYDWQEPRVYKGFQLMAQAIPDGWAEGVPERRFGVLPSVWAYYAHRSRVPGVPINYILTDQTAAVPPLSSLLASDGEAALYVRSREVMESQRGLRLVDRAGSSIYQAPRWTMLKKKQLLSETWAEIRRRLGF</sequence>
<feature type="transmembrane region" description="Helical" evidence="1">
    <location>
        <begin position="444"/>
        <end position="461"/>
    </location>
</feature>
<name>A0A7S7NKN9_PALFE</name>
<feature type="transmembrane region" description="Helical" evidence="1">
    <location>
        <begin position="211"/>
        <end position="233"/>
    </location>
</feature>
<dbReference type="Proteomes" id="UP000593892">
    <property type="component" value="Chromosome"/>
</dbReference>